<protein>
    <submittedName>
        <fullName evidence="2">Uncharacterized protein</fullName>
    </submittedName>
</protein>
<feature type="compositionally biased region" description="Polar residues" evidence="1">
    <location>
        <begin position="344"/>
        <end position="362"/>
    </location>
</feature>
<evidence type="ECO:0000313" key="3">
    <source>
        <dbReference type="Proteomes" id="UP000287519"/>
    </source>
</evidence>
<organism evidence="2 3">
    <name type="scientific">Rhodococcus wratislaviensis</name>
    <name type="common">Tsukamurella wratislaviensis</name>
    <dbReference type="NCBI Taxonomy" id="44752"/>
    <lineage>
        <taxon>Bacteria</taxon>
        <taxon>Bacillati</taxon>
        <taxon>Actinomycetota</taxon>
        <taxon>Actinomycetes</taxon>
        <taxon>Mycobacteriales</taxon>
        <taxon>Nocardiaceae</taxon>
        <taxon>Rhodococcus</taxon>
    </lineage>
</organism>
<dbReference type="Proteomes" id="UP000287519">
    <property type="component" value="Unassembled WGS sequence"/>
</dbReference>
<keyword evidence="3" id="KW-1185">Reference proteome</keyword>
<name>A0A402C346_RHOWR</name>
<feature type="region of interest" description="Disordered" evidence="1">
    <location>
        <begin position="253"/>
        <end position="275"/>
    </location>
</feature>
<feature type="compositionally biased region" description="Polar residues" evidence="1">
    <location>
        <begin position="618"/>
        <end position="629"/>
    </location>
</feature>
<evidence type="ECO:0000256" key="1">
    <source>
        <dbReference type="SAM" id="MobiDB-lite"/>
    </source>
</evidence>
<feature type="region of interest" description="Disordered" evidence="1">
    <location>
        <begin position="21"/>
        <end position="56"/>
    </location>
</feature>
<feature type="region of interest" description="Disordered" evidence="1">
    <location>
        <begin position="451"/>
        <end position="491"/>
    </location>
</feature>
<feature type="compositionally biased region" description="Polar residues" evidence="1">
    <location>
        <begin position="35"/>
        <end position="49"/>
    </location>
</feature>
<accession>A0A402C346</accession>
<feature type="compositionally biased region" description="Polar residues" evidence="1">
    <location>
        <begin position="548"/>
        <end position="567"/>
    </location>
</feature>
<evidence type="ECO:0000313" key="2">
    <source>
        <dbReference type="EMBL" id="GCE38026.1"/>
    </source>
</evidence>
<feature type="compositionally biased region" description="Basic residues" evidence="1">
    <location>
        <begin position="463"/>
        <end position="472"/>
    </location>
</feature>
<dbReference type="EMBL" id="BHYM01000013">
    <property type="protein sequence ID" value="GCE38026.1"/>
    <property type="molecule type" value="Genomic_DNA"/>
</dbReference>
<gene>
    <name evidence="2" type="ORF">Rhow_000910</name>
</gene>
<feature type="compositionally biased region" description="Polar residues" evidence="1">
    <location>
        <begin position="581"/>
        <end position="603"/>
    </location>
</feature>
<feature type="compositionally biased region" description="Basic and acidic residues" evidence="1">
    <location>
        <begin position="384"/>
        <end position="395"/>
    </location>
</feature>
<comment type="caution">
    <text evidence="2">The sequence shown here is derived from an EMBL/GenBank/DDBJ whole genome shotgun (WGS) entry which is preliminary data.</text>
</comment>
<proteinExistence type="predicted"/>
<feature type="region of interest" description="Disordered" evidence="1">
    <location>
        <begin position="581"/>
        <end position="658"/>
    </location>
</feature>
<feature type="region of interest" description="Disordered" evidence="1">
    <location>
        <begin position="543"/>
        <end position="567"/>
    </location>
</feature>
<feature type="region of interest" description="Disordered" evidence="1">
    <location>
        <begin position="344"/>
        <end position="422"/>
    </location>
</feature>
<feature type="compositionally biased region" description="Basic and acidic residues" evidence="1">
    <location>
        <begin position="263"/>
        <end position="275"/>
    </location>
</feature>
<dbReference type="AlphaFoldDB" id="A0A402C346"/>
<sequence length="658" mass="70915">MRRSLTDLEPRCARVRTVPTYMRPDQPLNGKEHPMTTTVSTAPPLSQPSAHRRDARSSVCAAQLARLNAAGFPARSSWPSRDDGWFQTSRQSGVGGRDGQAWTPARHVVDTVDMRHHINALMCAGMTTALIAELASVPVATIRSLRSTSTRTTTSAIADAILSITFHPSRGRDLTPAVGARRRLRALNAMGYGDPSLAHRLNVEVDVVTSMPEKGLIPSELWEAVDEIYDELSMRPGPDADLREQARAEGLVPPLGWDDDEIDNPKARSHERERATGAVAADEVVIVRLLSGEQVPMRNCERREIIRMAYEQRWSPSLLADRLAIKYDSAVTELSRYRRALVQTDVSGSDDPSTAETLTTTDAPAGERGKGETAAVAAAADLTGAHDSDSPREAADMSDAAESQSPAGSRVNAPARASANRVSAIRRRWTGAFTTSAQFHEATIACARSAPEAGVPGSWPPSRRSKLRRPPRRSGSTRAAGAGQNWPHSDGRWRLSSGLRLCASRWHRPAEQTSAPRPGRPCSSSLIPADSGDRVGHCCSPDLAPFEGNQTRWRSQKSPRTSTRRSLWPPTTRTIATILTSPLTRTAHTSPSATFASDSSRLFGSSAAVSMKPRWKSGPSSTTNETTAGGSAPRGSMPPLWSTSPIRRTLPGAPSSAG</sequence>
<reference evidence="2 3" key="1">
    <citation type="submission" date="2018-11" db="EMBL/GenBank/DDBJ databases">
        <title>Microbial catabolism of amino acid.</title>
        <authorList>
            <person name="Hibi M."/>
            <person name="Ogawa J."/>
        </authorList>
    </citation>
    <scope>NUCLEOTIDE SEQUENCE [LARGE SCALE GENOMIC DNA]</scope>
    <source>
        <strain evidence="2 3">C31-06</strain>
    </source>
</reference>